<dbReference type="PRINTS" id="PR00821">
    <property type="entry name" value="TAGLIPASE"/>
</dbReference>
<dbReference type="GO" id="GO:0016042">
    <property type="term" value="P:lipid catabolic process"/>
    <property type="evidence" value="ECO:0007669"/>
    <property type="project" value="TreeGrafter"/>
</dbReference>
<feature type="domain" description="Lipase" evidence="5">
    <location>
        <begin position="44"/>
        <end position="261"/>
    </location>
</feature>
<evidence type="ECO:0000256" key="2">
    <source>
        <dbReference type="ARBA" id="ARBA00010701"/>
    </source>
</evidence>
<dbReference type="PANTHER" id="PTHR11610">
    <property type="entry name" value="LIPASE"/>
    <property type="match status" value="1"/>
</dbReference>
<dbReference type="Pfam" id="PF00151">
    <property type="entry name" value="Lipase"/>
    <property type="match status" value="5"/>
</dbReference>
<organism evidence="6 7">
    <name type="scientific">Sarcoptes scabiei</name>
    <name type="common">Itch mite</name>
    <name type="synonym">Acarus scabiei</name>
    <dbReference type="NCBI Taxonomy" id="52283"/>
    <lineage>
        <taxon>Eukaryota</taxon>
        <taxon>Metazoa</taxon>
        <taxon>Ecdysozoa</taxon>
        <taxon>Arthropoda</taxon>
        <taxon>Chelicerata</taxon>
        <taxon>Arachnida</taxon>
        <taxon>Acari</taxon>
        <taxon>Acariformes</taxon>
        <taxon>Sarcoptiformes</taxon>
        <taxon>Astigmata</taxon>
        <taxon>Psoroptidia</taxon>
        <taxon>Sarcoptoidea</taxon>
        <taxon>Sarcoptidae</taxon>
        <taxon>Sarcoptinae</taxon>
        <taxon>Sarcoptes</taxon>
    </lineage>
</organism>
<dbReference type="InterPro" id="IPR029058">
    <property type="entry name" value="AB_hydrolase_fold"/>
</dbReference>
<dbReference type="SUPFAM" id="SSF53474">
    <property type="entry name" value="alpha/beta-Hydrolases"/>
    <property type="match status" value="5"/>
</dbReference>
<proteinExistence type="inferred from homology"/>
<dbReference type="Gene3D" id="3.40.50.1820">
    <property type="entry name" value="alpha/beta hydrolase"/>
    <property type="match status" value="5"/>
</dbReference>
<feature type="domain" description="Lipase" evidence="5">
    <location>
        <begin position="273"/>
        <end position="491"/>
    </location>
</feature>
<protein>
    <submittedName>
        <fullName evidence="6">Lipase-like protein 2</fullName>
    </submittedName>
</protein>
<comment type="similarity">
    <text evidence="2 4">Belongs to the AB hydrolase superfamily. Lipase family.</text>
</comment>
<evidence type="ECO:0000259" key="5">
    <source>
        <dbReference type="Pfam" id="PF00151"/>
    </source>
</evidence>
<dbReference type="GO" id="GO:0016298">
    <property type="term" value="F:lipase activity"/>
    <property type="evidence" value="ECO:0007669"/>
    <property type="project" value="InterPro"/>
</dbReference>
<gene>
    <name evidence="6" type="ORF">QR98_0081150</name>
</gene>
<sequence>MDSSGMIRVSIILACLIMEVMASNKTVCYDEYGCFKAQVFPGLVSRLPVAPESLKVTFHFFTCGSHYKSKIFNQFVTIKKLKQNARFNPKLKTIFVIHGYKDHFNETEWTGQLKNLLLSSCECSYNIIGVDYPSTKYLNDFANVQILGAIVAKLIQKLSRAFEVETKRFICVGHSLGAQICGFTGKHLKSIDKLEMILGLDPAGPGFTNVDRRSRLDFSDADLVLTIMTNAAKTLIKGYGTIEPMGHVNFRVNGGSKQPGLFDPKLPVLSKIVSRLPDAPESLKVTFRFFTCGSRYKSNLFNQFVTVKKLKQKARFNPRLKTVVLVHGYTDHFNETRWTGQVKNLLLSSCECSYNIIGVDYPSTNYVQDVANAQIIGAMIGELIRKVSKAFKVKIKRFICVGHSLGGQICGFTGKHLKSFAKLGMILGLDPAGPGFTNVERRSRLDYSDADLVLTIMTNAAKFVTKGYGTSKPVGHYNFRVNGGSKQPGCFGSKLPVAPESLNIKFHFFTCGSRYKSKIFNQFVSIKKLQRNARFNPKLRTIVLVHGFTGLFNEIEWTGWFKNAILSRCKCSFNFIGVDYPSKKYLQDVANAQILGALIAKLIRKLSIAFKVKIERFICVGHSLGGQICGFTGKNLKPFDKLGMILGLDPAGPGFMNVDRRSRLDYSDADLVLTIMTNRAKTLLQGFGTIEPIEPPDVIDLKYLLFTCERPLNNQVLSFNSTVDEIKNLINFDPKNKTILIVHGFRSSFDESKWPGDLKDLVTTTSRCNKNVIGIDWSNGAGKDYRQAAADTILVGSMIAEFLRKLTKIWSITMDRIVCIGHSLGAHICGYVGAHFRKSKLRLIIGLDPAGPGFTDANEMSRLDPNDAELVLSIHTNGADLVLQGFGSILPMGHYSFYVNGGQAQPGCERMKGVATNIFTNTVFTAIKDAISCAHQRANQLIIYDESRFDDYQNLVIGLIIGLNNGHQTLGKSRSNILSRPEIEYHTRSSFIDLRLMTVIIVHGFQASYNEMKWTGDIKDLLVVPSTCDKNVIAVNWPKGSHKSYQQAAADTLVVGASIAKLIEKLHLAFKVEADQFICAGHSLGAHICGYAGYRLMETKMRLIIGMDPAGPGFTGIGPLHRLDPTDATLVLTIHTNGATNFVSGFGTLVPMGHYSFFVNGGEKQPGCSRGKNLAGIFESGFTQAVEEAVTCSHSRAPYLVAYDEQRFDDYQTMAYRCSSYSDFEMGRCYRCDHEEDCKRFGSWFDYWPTQYPDKSWVQPVIYYTDTRDRLPYSLFFYAVQIDVGSSFKHLPARMTLNITGDIRTTYHAKFDVDRDWQPNYRYSFLFKLPKSIGRLMTIGAQLTKKLVRFIYLNEKDVVNVTDFYGFYMNGLEKTTREKFSGPLLPVDGTLVNKDEEIFYEYSAKKIRMIDRIDRTGIDDVRRFDEETRRNKNKEETTSFENSPTF</sequence>
<name>A0A132AF24_SARSC</name>
<evidence type="ECO:0000256" key="1">
    <source>
        <dbReference type="ARBA" id="ARBA00004613"/>
    </source>
</evidence>
<dbReference type="GO" id="GO:0005615">
    <property type="term" value="C:extracellular space"/>
    <property type="evidence" value="ECO:0007669"/>
    <property type="project" value="TreeGrafter"/>
</dbReference>
<dbReference type="EMBL" id="JXLN01013759">
    <property type="protein sequence ID" value="KPM09576.1"/>
    <property type="molecule type" value="Genomic_DNA"/>
</dbReference>
<evidence type="ECO:0000313" key="6">
    <source>
        <dbReference type="EMBL" id="KPM09576.1"/>
    </source>
</evidence>
<accession>A0A132AF24</accession>
<dbReference type="VEuPathDB" id="VectorBase:SSCA002407"/>
<dbReference type="OrthoDB" id="6477419at2759"/>
<feature type="domain" description="Lipase" evidence="5">
    <location>
        <begin position="988"/>
        <end position="1249"/>
    </location>
</feature>
<evidence type="ECO:0000313" key="7">
    <source>
        <dbReference type="Proteomes" id="UP000616769"/>
    </source>
</evidence>
<comment type="subcellular location">
    <subcellularLocation>
        <location evidence="1">Secreted</location>
    </subcellularLocation>
</comment>
<comment type="caution">
    <text evidence="6">The sequence shown here is derived from an EMBL/GenBank/DDBJ whole genome shotgun (WGS) entry which is preliminary data.</text>
</comment>
<evidence type="ECO:0000256" key="3">
    <source>
        <dbReference type="ARBA" id="ARBA00022525"/>
    </source>
</evidence>
<feature type="domain" description="Lipase" evidence="5">
    <location>
        <begin position="495"/>
        <end position="693"/>
    </location>
</feature>
<dbReference type="PANTHER" id="PTHR11610:SF173">
    <property type="entry name" value="LIPASE DOMAIN-CONTAINING PROTEIN-RELATED"/>
    <property type="match status" value="1"/>
</dbReference>
<dbReference type="Proteomes" id="UP000616769">
    <property type="component" value="Unassembled WGS sequence"/>
</dbReference>
<dbReference type="InterPro" id="IPR000734">
    <property type="entry name" value="TAG_lipase"/>
</dbReference>
<dbReference type="InterPro" id="IPR013818">
    <property type="entry name" value="Lipase"/>
</dbReference>
<evidence type="ECO:0000256" key="4">
    <source>
        <dbReference type="RuleBase" id="RU004262"/>
    </source>
</evidence>
<reference evidence="6 7" key="1">
    <citation type="journal article" date="2015" name="Parasit. Vectors">
        <title>Draft genome of the scabies mite.</title>
        <authorList>
            <person name="Rider S.D.Jr."/>
            <person name="Morgan M.S."/>
            <person name="Arlian L.G."/>
        </authorList>
    </citation>
    <scope>NUCLEOTIDE SEQUENCE [LARGE SCALE GENOMIC DNA]</scope>
    <source>
        <strain evidence="6">Arlian Lab</strain>
    </source>
</reference>
<keyword evidence="3" id="KW-0964">Secreted</keyword>
<feature type="domain" description="Lipase" evidence="5">
    <location>
        <begin position="697"/>
        <end position="942"/>
    </location>
</feature>